<dbReference type="HOGENOM" id="CLU_003433_2_5_12"/>
<reference evidence="8 9" key="1">
    <citation type="submission" date="2012-06" db="EMBL/GenBank/DDBJ databases">
        <title>The complete chromosome of genome of Turneriella parva DSM 21527.</title>
        <authorList>
            <consortium name="US DOE Joint Genome Institute (JGI-PGF)"/>
            <person name="Lucas S."/>
            <person name="Han J."/>
            <person name="Lapidus A."/>
            <person name="Bruce D."/>
            <person name="Goodwin L."/>
            <person name="Pitluck S."/>
            <person name="Peters L."/>
            <person name="Kyrpides N."/>
            <person name="Mavromatis K."/>
            <person name="Ivanova N."/>
            <person name="Mikhailova N."/>
            <person name="Chertkov O."/>
            <person name="Detter J.C."/>
            <person name="Tapia R."/>
            <person name="Han C."/>
            <person name="Land M."/>
            <person name="Hauser L."/>
            <person name="Markowitz V."/>
            <person name="Cheng J.-F."/>
            <person name="Hugenholtz P."/>
            <person name="Woyke T."/>
            <person name="Wu D."/>
            <person name="Gronow S."/>
            <person name="Wellnitz S."/>
            <person name="Brambilla E."/>
            <person name="Klenk H.-P."/>
            <person name="Eisen J.A."/>
        </authorList>
    </citation>
    <scope>NUCLEOTIDE SEQUENCE [LARGE SCALE GENOMIC DNA]</scope>
    <source>
        <strain evidence="9">ATCC BAA-1111 / DSM 21527 / NCTC 11395 / H</strain>
    </source>
</reference>
<feature type="domain" description="Aminotransferase class V" evidence="7">
    <location>
        <begin position="43"/>
        <end position="426"/>
    </location>
</feature>
<comment type="cofactor">
    <cofactor evidence="1">
        <name>pyridoxal 5'-phosphate</name>
        <dbReference type="ChEBI" id="CHEBI:597326"/>
    </cofactor>
</comment>
<name>I4B7S2_TURPD</name>
<keyword evidence="5" id="KW-0663">Pyridoxal phosphate</keyword>
<dbReference type="SUPFAM" id="SSF53383">
    <property type="entry name" value="PLP-dependent transferases"/>
    <property type="match status" value="1"/>
</dbReference>
<dbReference type="PATRIC" id="fig|869212.3.peg.2711"/>
<dbReference type="RefSeq" id="WP_014803831.1">
    <property type="nucleotide sequence ID" value="NC_018020.1"/>
</dbReference>
<evidence type="ECO:0000256" key="1">
    <source>
        <dbReference type="ARBA" id="ARBA00001933"/>
    </source>
</evidence>
<dbReference type="Gene3D" id="3.40.640.10">
    <property type="entry name" value="Type I PLP-dependent aspartate aminotransferase-like (Major domain)"/>
    <property type="match status" value="1"/>
</dbReference>
<evidence type="ECO:0000256" key="2">
    <source>
        <dbReference type="ARBA" id="ARBA00010447"/>
    </source>
</evidence>
<organism evidence="8 9">
    <name type="scientific">Turneriella parva (strain ATCC BAA-1111 / DSM 21527 / NCTC 11395 / H)</name>
    <name type="common">Leptospira parva</name>
    <dbReference type="NCBI Taxonomy" id="869212"/>
    <lineage>
        <taxon>Bacteria</taxon>
        <taxon>Pseudomonadati</taxon>
        <taxon>Spirochaetota</taxon>
        <taxon>Spirochaetia</taxon>
        <taxon>Leptospirales</taxon>
        <taxon>Leptospiraceae</taxon>
        <taxon>Turneriella</taxon>
    </lineage>
</organism>
<accession>I4B7S2</accession>
<dbReference type="InterPro" id="IPR010970">
    <property type="entry name" value="Cys_dSase_SufS"/>
</dbReference>
<dbReference type="Proteomes" id="UP000006048">
    <property type="component" value="Chromosome"/>
</dbReference>
<proteinExistence type="inferred from homology"/>
<keyword evidence="9" id="KW-1185">Reference proteome</keyword>
<evidence type="ECO:0000256" key="3">
    <source>
        <dbReference type="ARBA" id="ARBA00012239"/>
    </source>
</evidence>
<dbReference type="InterPro" id="IPR000192">
    <property type="entry name" value="Aminotrans_V_dom"/>
</dbReference>
<dbReference type="OrthoDB" id="9804366at2"/>
<sequence length="439" mass="47607">MALFSRSSGRNWAIAEKFIILFVYMSHSLRDSFPFFQANPGLVYLDSAATALKPLPVLQALQEYNTNQSVNIHRGVYRLSQLATDTVESVRAKTARYLSDAPDALAVFVKGTTEGFNLLAHALTSPESKLADFFPAYRSDKPPAILLSESEHHANIVPWQVAAKRSGYKLLYLRADADGCLASQSAEVAGLFDSYAIRIVSLSLQSNVTGIVHDLSAVRELASQHGSAFIVDAAQAAVHVPAKIKAVQPDFTVFSGHKLFSATGVGAVVGRKPVLDACAVYQTGGGMIALVEHEASTYLEAPARFEAGTQPIAEIYALGAAIDFVAQHAREIHDTDERLRTYADEKLKTLGVRVFGMSAGTARSPIYSFEVAGVHAHDTGTLLDEQDICIRAGHHCCQLLMRSLGVAATARASFSVYNTEDDVDRLISGIEYVKKIFRK</sequence>
<dbReference type="GO" id="GO:0030170">
    <property type="term" value="F:pyridoxal phosphate binding"/>
    <property type="evidence" value="ECO:0007669"/>
    <property type="project" value="InterPro"/>
</dbReference>
<dbReference type="InterPro" id="IPR015421">
    <property type="entry name" value="PyrdxlP-dep_Trfase_major"/>
</dbReference>
<gene>
    <name evidence="8" type="ordered locus">Turpa_2690</name>
</gene>
<dbReference type="InterPro" id="IPR015424">
    <property type="entry name" value="PyrdxlP-dep_Trfase"/>
</dbReference>
<protein>
    <recommendedName>
        <fullName evidence="3">cysteine desulfurase</fullName>
        <ecNumber evidence="3">2.8.1.7</ecNumber>
    </recommendedName>
</protein>
<dbReference type="Pfam" id="PF00266">
    <property type="entry name" value="Aminotran_5"/>
    <property type="match status" value="1"/>
</dbReference>
<evidence type="ECO:0000256" key="4">
    <source>
        <dbReference type="ARBA" id="ARBA00022679"/>
    </source>
</evidence>
<evidence type="ECO:0000313" key="9">
    <source>
        <dbReference type="Proteomes" id="UP000006048"/>
    </source>
</evidence>
<evidence type="ECO:0000259" key="7">
    <source>
        <dbReference type="Pfam" id="PF00266"/>
    </source>
</evidence>
<evidence type="ECO:0000256" key="6">
    <source>
        <dbReference type="ARBA" id="ARBA00050776"/>
    </source>
</evidence>
<dbReference type="Gene3D" id="3.90.1150.10">
    <property type="entry name" value="Aspartate Aminotransferase, domain 1"/>
    <property type="match status" value="1"/>
</dbReference>
<dbReference type="STRING" id="869212.Turpa_2690"/>
<dbReference type="EMBL" id="CP002959">
    <property type="protein sequence ID" value="AFM13329.1"/>
    <property type="molecule type" value="Genomic_DNA"/>
</dbReference>
<dbReference type="EC" id="2.8.1.7" evidence="3"/>
<dbReference type="GO" id="GO:0031071">
    <property type="term" value="F:cysteine desulfurase activity"/>
    <property type="evidence" value="ECO:0007669"/>
    <property type="project" value="UniProtKB-EC"/>
</dbReference>
<comment type="catalytic activity">
    <reaction evidence="6">
        <text>(sulfur carrier)-H + L-cysteine = (sulfur carrier)-SH + L-alanine</text>
        <dbReference type="Rhea" id="RHEA:43892"/>
        <dbReference type="Rhea" id="RHEA-COMP:14737"/>
        <dbReference type="Rhea" id="RHEA-COMP:14739"/>
        <dbReference type="ChEBI" id="CHEBI:29917"/>
        <dbReference type="ChEBI" id="CHEBI:35235"/>
        <dbReference type="ChEBI" id="CHEBI:57972"/>
        <dbReference type="ChEBI" id="CHEBI:64428"/>
        <dbReference type="EC" id="2.8.1.7"/>
    </reaction>
</comment>
<evidence type="ECO:0000256" key="5">
    <source>
        <dbReference type="ARBA" id="ARBA00022898"/>
    </source>
</evidence>
<dbReference type="GO" id="GO:0006534">
    <property type="term" value="P:cysteine metabolic process"/>
    <property type="evidence" value="ECO:0007669"/>
    <property type="project" value="InterPro"/>
</dbReference>
<dbReference type="KEGG" id="tpx:Turpa_2690"/>
<dbReference type="PANTHER" id="PTHR43586">
    <property type="entry name" value="CYSTEINE DESULFURASE"/>
    <property type="match status" value="1"/>
</dbReference>
<dbReference type="InterPro" id="IPR015422">
    <property type="entry name" value="PyrdxlP-dep_Trfase_small"/>
</dbReference>
<dbReference type="PANTHER" id="PTHR43586:SF8">
    <property type="entry name" value="CYSTEINE DESULFURASE 1, CHLOROPLASTIC"/>
    <property type="match status" value="1"/>
</dbReference>
<dbReference type="AlphaFoldDB" id="I4B7S2"/>
<keyword evidence="4 8" id="KW-0808">Transferase</keyword>
<comment type="similarity">
    <text evidence="2">Belongs to the class-V pyridoxal-phosphate-dependent aminotransferase family. Csd subfamily.</text>
</comment>
<dbReference type="CDD" id="cd06453">
    <property type="entry name" value="SufS_like"/>
    <property type="match status" value="1"/>
</dbReference>
<evidence type="ECO:0000313" key="8">
    <source>
        <dbReference type="EMBL" id="AFM13329.1"/>
    </source>
</evidence>